<dbReference type="Pfam" id="PF21697">
    <property type="entry name" value="Ppx_C"/>
    <property type="match status" value="1"/>
</dbReference>
<dbReference type="InParanoid" id="A0A420WFG7"/>
<feature type="domain" description="Exopolyphosphatase C-terminal" evidence="2">
    <location>
        <begin position="357"/>
        <end position="498"/>
    </location>
</feature>
<reference evidence="3 4" key="1">
    <citation type="submission" date="2018-10" db="EMBL/GenBank/DDBJ databases">
        <title>Genomic Encyclopedia of Type Strains, Phase IV (KMG-IV): sequencing the most valuable type-strain genomes for metagenomic binning, comparative biology and taxonomic classification.</title>
        <authorList>
            <person name="Goeker M."/>
        </authorList>
    </citation>
    <scope>NUCLEOTIDE SEQUENCE [LARGE SCALE GENOMIC DNA]</scope>
    <source>
        <strain evidence="3 4">DSM 22008</strain>
    </source>
</reference>
<dbReference type="SUPFAM" id="SSF109604">
    <property type="entry name" value="HD-domain/PDEase-like"/>
    <property type="match status" value="1"/>
</dbReference>
<dbReference type="InterPro" id="IPR003695">
    <property type="entry name" value="Ppx_GppA_N"/>
</dbReference>
<evidence type="ECO:0000259" key="2">
    <source>
        <dbReference type="Pfam" id="PF21697"/>
    </source>
</evidence>
<comment type="caution">
    <text evidence="3">The sequence shown here is derived from an EMBL/GenBank/DDBJ whole genome shotgun (WGS) entry which is preliminary data.</text>
</comment>
<evidence type="ECO:0000259" key="1">
    <source>
        <dbReference type="Pfam" id="PF02541"/>
    </source>
</evidence>
<name>A0A420WFG7_9PROT</name>
<dbReference type="EMBL" id="RBII01000002">
    <property type="protein sequence ID" value="RKQ69744.1"/>
    <property type="molecule type" value="Genomic_DNA"/>
</dbReference>
<evidence type="ECO:0000313" key="4">
    <source>
        <dbReference type="Proteomes" id="UP000282211"/>
    </source>
</evidence>
<dbReference type="InterPro" id="IPR050273">
    <property type="entry name" value="GppA/Ppx_hydrolase"/>
</dbReference>
<dbReference type="CDD" id="cd24052">
    <property type="entry name" value="ASKHA_NBD_HpPPX-GppA-like"/>
    <property type="match status" value="1"/>
</dbReference>
<dbReference type="Gene3D" id="1.10.3210.10">
    <property type="entry name" value="Hypothetical protein af1432"/>
    <property type="match status" value="1"/>
</dbReference>
<dbReference type="Pfam" id="PF02541">
    <property type="entry name" value="Ppx-GppA"/>
    <property type="match status" value="1"/>
</dbReference>
<dbReference type="RefSeq" id="WP_121102718.1">
    <property type="nucleotide sequence ID" value="NZ_RBII01000002.1"/>
</dbReference>
<sequence>MKGTRRSLGREVGVVDIGSNSVRLVIFDIFGAHFTPIYNEKVLAGLGRALKKTGRLSEEGKVLTLQALQRFVRIAKARNLPPLIIGATAALRMAEDAADFIKVIKRKTGLDISPISGDEEARLSAMGLISMHPRAKGLAADLGGASLELVEICQGEREPSVGRRKSLPLGPFDLIGDDLTKMGPKQIEKARKTIRSYLAEHTDLIKQGKGATLYLIGGAWRNLAAIHQSYVDYPLRTLQSYTLSPSVARKQAKWAYGDGREAVLKWPGLRQRRAETLPYSGLLLDILLDVVKPAQIVISHSGLREGLVHNAIPKTQRQRDPLFDGCRAFAKGSLQTVNFGRPLYRFISAIEPSLPTVFNTLDDARLLQAACLLAGIGKDLHPDYRAEGIFAAMLYAPVAGLYHEERVFLALCLFRSYTATREVPSPDIIKALLTPEQQNTASIIGAAMRLAAVATGQSSELLDAFTLRQKKGVLTLSVVKKENDLITDQIVFRLKKLASKLDLDYAIE</sequence>
<gene>
    <name evidence="3" type="ORF">DES40_2553</name>
</gene>
<dbReference type="Proteomes" id="UP000282211">
    <property type="component" value="Unassembled WGS sequence"/>
</dbReference>
<organism evidence="3 4">
    <name type="scientific">Litorimonas taeanensis</name>
    <dbReference type="NCBI Taxonomy" id="568099"/>
    <lineage>
        <taxon>Bacteria</taxon>
        <taxon>Pseudomonadati</taxon>
        <taxon>Pseudomonadota</taxon>
        <taxon>Alphaproteobacteria</taxon>
        <taxon>Maricaulales</taxon>
        <taxon>Robiginitomaculaceae</taxon>
    </lineage>
</organism>
<dbReference type="SUPFAM" id="SSF53067">
    <property type="entry name" value="Actin-like ATPase domain"/>
    <property type="match status" value="2"/>
</dbReference>
<protein>
    <submittedName>
        <fullName evidence="3">Exopolyphosphatase/guanosine-5'-triphosphate, 3'-diphosphate pyrophosphatase</fullName>
    </submittedName>
</protein>
<feature type="domain" description="Ppx/GppA phosphatase N-terminal" evidence="1">
    <location>
        <begin position="25"/>
        <end position="313"/>
    </location>
</feature>
<dbReference type="InterPro" id="IPR048951">
    <property type="entry name" value="Ppx_C"/>
</dbReference>
<dbReference type="PANTHER" id="PTHR30005:SF0">
    <property type="entry name" value="RETROGRADE REGULATION PROTEIN 2"/>
    <property type="match status" value="1"/>
</dbReference>
<proteinExistence type="predicted"/>
<accession>A0A420WFG7</accession>
<dbReference type="Gene3D" id="3.30.420.150">
    <property type="entry name" value="Exopolyphosphatase. Domain 2"/>
    <property type="match status" value="1"/>
</dbReference>
<dbReference type="AlphaFoldDB" id="A0A420WFG7"/>
<dbReference type="InterPro" id="IPR043129">
    <property type="entry name" value="ATPase_NBD"/>
</dbReference>
<dbReference type="OrthoDB" id="3698573at2"/>
<dbReference type="PANTHER" id="PTHR30005">
    <property type="entry name" value="EXOPOLYPHOSPHATASE"/>
    <property type="match status" value="1"/>
</dbReference>
<dbReference type="Gene3D" id="3.30.420.40">
    <property type="match status" value="1"/>
</dbReference>
<evidence type="ECO:0000313" key="3">
    <source>
        <dbReference type="EMBL" id="RKQ69744.1"/>
    </source>
</evidence>
<dbReference type="GO" id="GO:0016462">
    <property type="term" value="F:pyrophosphatase activity"/>
    <property type="evidence" value="ECO:0007669"/>
    <property type="project" value="TreeGrafter"/>
</dbReference>
<keyword evidence="4" id="KW-1185">Reference proteome</keyword>